<evidence type="ECO:0000256" key="6">
    <source>
        <dbReference type="ARBA" id="ARBA00034617"/>
    </source>
</evidence>
<comment type="catalytic activity">
    <reaction evidence="8">
        <text>ATP + H2O = ADP + phosphate + H(+)</text>
        <dbReference type="Rhea" id="RHEA:13065"/>
        <dbReference type="ChEBI" id="CHEBI:15377"/>
        <dbReference type="ChEBI" id="CHEBI:15378"/>
        <dbReference type="ChEBI" id="CHEBI:30616"/>
        <dbReference type="ChEBI" id="CHEBI:43474"/>
        <dbReference type="ChEBI" id="CHEBI:456216"/>
        <dbReference type="EC" id="5.6.2.4"/>
    </reaction>
</comment>
<evidence type="ECO:0000256" key="9">
    <source>
        <dbReference type="SAM" id="MobiDB-lite"/>
    </source>
</evidence>
<evidence type="ECO:0000256" key="2">
    <source>
        <dbReference type="ARBA" id="ARBA00022801"/>
    </source>
</evidence>
<comment type="catalytic activity">
    <reaction evidence="6">
        <text>Couples ATP hydrolysis with the unwinding of duplex DNA by translocating in the 3'-5' direction.</text>
        <dbReference type="EC" id="5.6.2.4"/>
    </reaction>
</comment>
<feature type="domain" description="UvrD-like helicase ATP-binding" evidence="10">
    <location>
        <begin position="209"/>
        <end position="259"/>
    </location>
</feature>
<evidence type="ECO:0000313" key="12">
    <source>
        <dbReference type="EMBL" id="PAV94616.1"/>
    </source>
</evidence>
<evidence type="ECO:0000259" key="11">
    <source>
        <dbReference type="Pfam" id="PF13361"/>
    </source>
</evidence>
<dbReference type="Proteomes" id="UP000218796">
    <property type="component" value="Unassembled WGS sequence"/>
</dbReference>
<proteinExistence type="predicted"/>
<evidence type="ECO:0000256" key="4">
    <source>
        <dbReference type="ARBA" id="ARBA00022840"/>
    </source>
</evidence>
<dbReference type="OrthoDB" id="5318045at2"/>
<dbReference type="GO" id="GO:0003677">
    <property type="term" value="F:DNA binding"/>
    <property type="evidence" value="ECO:0007669"/>
    <property type="project" value="InterPro"/>
</dbReference>
<keyword evidence="3 12" id="KW-0347">Helicase</keyword>
<dbReference type="PANTHER" id="PTHR11070">
    <property type="entry name" value="UVRD / RECB / PCRA DNA HELICASE FAMILY MEMBER"/>
    <property type="match status" value="1"/>
</dbReference>
<evidence type="ECO:0000256" key="3">
    <source>
        <dbReference type="ARBA" id="ARBA00022806"/>
    </source>
</evidence>
<evidence type="ECO:0000256" key="8">
    <source>
        <dbReference type="ARBA" id="ARBA00048988"/>
    </source>
</evidence>
<feature type="region of interest" description="Disordered" evidence="9">
    <location>
        <begin position="499"/>
        <end position="531"/>
    </location>
</feature>
<dbReference type="InterPro" id="IPR000212">
    <property type="entry name" value="DNA_helicase_UvrD/REP"/>
</dbReference>
<keyword evidence="13" id="KW-1185">Reference proteome</keyword>
<evidence type="ECO:0000256" key="1">
    <source>
        <dbReference type="ARBA" id="ARBA00022741"/>
    </source>
</evidence>
<dbReference type="InterPro" id="IPR014017">
    <property type="entry name" value="DNA_helicase_UvrD-like_C"/>
</dbReference>
<evidence type="ECO:0000256" key="7">
    <source>
        <dbReference type="ARBA" id="ARBA00034808"/>
    </source>
</evidence>
<accession>A0A2A2M8Y1</accession>
<dbReference type="Pfam" id="PF00580">
    <property type="entry name" value="UvrD-helicase"/>
    <property type="match status" value="1"/>
</dbReference>
<reference evidence="12 13" key="1">
    <citation type="submission" date="2017-08" db="EMBL/GenBank/DDBJ databases">
        <title>Draft Genome Sequence of Hafnia alvei CITHA-6 Isolated from Raw Bovine Milk.</title>
        <authorList>
            <person name="Culligan E.P."/>
            <person name="Mcsweeney A."/>
            <person name="O'Doherty C."/>
            <person name="Gleeson E."/>
            <person name="O'Riordan D."/>
            <person name="Sleator R.D."/>
        </authorList>
    </citation>
    <scope>NUCLEOTIDE SEQUENCE [LARGE SCALE GENOMIC DNA]</scope>
    <source>
        <strain evidence="12 13">CITHA-6</strain>
    </source>
</reference>
<sequence length="531" mass="60128">MKKGIWFFLEVHASRCQAVFLHLLLRENTVTWKTTAEQNAIIEWKGNHLVVNAFAGTGKTSTLVSYAEANPESKMLYLAYNRAVRDEAERKFPYNVECKTSHQLAWARFGKHFRDRLTASLRITDVARKLNTRHWALARLALSGLNMFLCSADPEPGLIHLPSEDDRHGLDAGKILGAIQILWYEMSRTDSVFPVTHDTYLKLFQLSHPDLSKRWDTILFDEAQDANPVTSAFVLNQPCRVILVGDRYQQIYRFRGADNALSAPQLVQADRLWLTASFRFGPEVARMANILLERAGEEKRVTGNGGQDAVVSSLPAGAEHIAVLSRTVSGVIGSALTASLMEKNVFWVGGIEGYKTEELENLYWFSADMPEKMQSPRLSRDYRDFDEYCSIAKATQDVEMNQAIRLLDDFFPLPQKLAIMRRQVVTHEKDAQVTVSTAHRSKGLEWPVVMLSEDFTDITDPLLSQDERQDETNLLYVAVTRARRTLVLNELMRWLSDEGGKNRETTHETVTSGNGESADRHEETGKTSESE</sequence>
<evidence type="ECO:0000259" key="10">
    <source>
        <dbReference type="Pfam" id="PF00580"/>
    </source>
</evidence>
<dbReference type="Gene3D" id="3.40.50.300">
    <property type="entry name" value="P-loop containing nucleotide triphosphate hydrolases"/>
    <property type="match status" value="2"/>
</dbReference>
<evidence type="ECO:0000256" key="5">
    <source>
        <dbReference type="ARBA" id="ARBA00023235"/>
    </source>
</evidence>
<protein>
    <recommendedName>
        <fullName evidence="7">DNA 3'-5' helicase</fullName>
        <ecNumber evidence="7">5.6.2.4</ecNumber>
    </recommendedName>
</protein>
<dbReference type="GO" id="GO:0016887">
    <property type="term" value="F:ATP hydrolysis activity"/>
    <property type="evidence" value="ECO:0007669"/>
    <property type="project" value="RHEA"/>
</dbReference>
<dbReference type="Pfam" id="PF13361">
    <property type="entry name" value="UvrD_C"/>
    <property type="match status" value="1"/>
</dbReference>
<keyword evidence="1" id="KW-0547">Nucleotide-binding</keyword>
<comment type="caution">
    <text evidence="12">The sequence shown here is derived from an EMBL/GenBank/DDBJ whole genome shotgun (WGS) entry which is preliminary data.</text>
</comment>
<dbReference type="SUPFAM" id="SSF52540">
    <property type="entry name" value="P-loop containing nucleoside triphosphate hydrolases"/>
    <property type="match status" value="1"/>
</dbReference>
<dbReference type="EMBL" id="NQMS01000012">
    <property type="protein sequence ID" value="PAV94616.1"/>
    <property type="molecule type" value="Genomic_DNA"/>
</dbReference>
<feature type="compositionally biased region" description="Basic and acidic residues" evidence="9">
    <location>
        <begin position="517"/>
        <end position="531"/>
    </location>
</feature>
<name>A0A2A2M8Y1_9GAMM</name>
<gene>
    <name evidence="12" type="ORF">CJD50_20315</name>
</gene>
<dbReference type="GO" id="GO:0005524">
    <property type="term" value="F:ATP binding"/>
    <property type="evidence" value="ECO:0007669"/>
    <property type="project" value="UniProtKB-KW"/>
</dbReference>
<dbReference type="InterPro" id="IPR027417">
    <property type="entry name" value="P-loop_NTPase"/>
</dbReference>
<keyword evidence="5" id="KW-0413">Isomerase</keyword>
<dbReference type="GO" id="GO:0043138">
    <property type="term" value="F:3'-5' DNA helicase activity"/>
    <property type="evidence" value="ECO:0007669"/>
    <property type="project" value="UniProtKB-EC"/>
</dbReference>
<dbReference type="GO" id="GO:0000724">
    <property type="term" value="P:double-strand break repair via homologous recombination"/>
    <property type="evidence" value="ECO:0007669"/>
    <property type="project" value="TreeGrafter"/>
</dbReference>
<feature type="domain" description="UvrD-like helicase C-terminal" evidence="11">
    <location>
        <begin position="386"/>
        <end position="488"/>
    </location>
</feature>
<dbReference type="EC" id="5.6.2.4" evidence="7"/>
<keyword evidence="4" id="KW-0067">ATP-binding</keyword>
<dbReference type="InterPro" id="IPR014016">
    <property type="entry name" value="UvrD-like_ATP-bd"/>
</dbReference>
<evidence type="ECO:0000313" key="13">
    <source>
        <dbReference type="Proteomes" id="UP000218796"/>
    </source>
</evidence>
<organism evidence="12 13">
    <name type="scientific">Hafnia paralvei</name>
    <dbReference type="NCBI Taxonomy" id="546367"/>
    <lineage>
        <taxon>Bacteria</taxon>
        <taxon>Pseudomonadati</taxon>
        <taxon>Pseudomonadota</taxon>
        <taxon>Gammaproteobacteria</taxon>
        <taxon>Enterobacterales</taxon>
        <taxon>Hafniaceae</taxon>
        <taxon>Hafnia</taxon>
    </lineage>
</organism>
<dbReference type="PANTHER" id="PTHR11070:SF30">
    <property type="entry name" value="F-BOX DNA HELICASE 1"/>
    <property type="match status" value="1"/>
</dbReference>
<keyword evidence="2" id="KW-0378">Hydrolase</keyword>
<dbReference type="AlphaFoldDB" id="A0A2A2M8Y1"/>
<dbReference type="GO" id="GO:0031297">
    <property type="term" value="P:replication fork processing"/>
    <property type="evidence" value="ECO:0007669"/>
    <property type="project" value="TreeGrafter"/>
</dbReference>